<gene>
    <name evidence="2" type="ORF">THAOC_06531</name>
</gene>
<feature type="non-terminal residue" evidence="2">
    <location>
        <position position="972"/>
    </location>
</feature>
<feature type="compositionally biased region" description="Basic and acidic residues" evidence="1">
    <location>
        <begin position="961"/>
        <end position="972"/>
    </location>
</feature>
<dbReference type="AlphaFoldDB" id="K0T495"/>
<evidence type="ECO:0000313" key="3">
    <source>
        <dbReference type="Proteomes" id="UP000266841"/>
    </source>
</evidence>
<comment type="caution">
    <text evidence="2">The sequence shown here is derived from an EMBL/GenBank/DDBJ whole genome shotgun (WGS) entry which is preliminary data.</text>
</comment>
<feature type="region of interest" description="Disordered" evidence="1">
    <location>
        <begin position="193"/>
        <end position="214"/>
    </location>
</feature>
<feature type="region of interest" description="Disordered" evidence="1">
    <location>
        <begin position="944"/>
        <end position="972"/>
    </location>
</feature>
<feature type="compositionally biased region" description="Basic residues" evidence="1">
    <location>
        <begin position="381"/>
        <end position="391"/>
    </location>
</feature>
<feature type="compositionally biased region" description="Polar residues" evidence="1">
    <location>
        <begin position="436"/>
        <end position="448"/>
    </location>
</feature>
<feature type="region of interest" description="Disordered" evidence="1">
    <location>
        <begin position="469"/>
        <end position="542"/>
    </location>
</feature>
<dbReference type="EMBL" id="AGNL01006521">
    <property type="protein sequence ID" value="EJK71979.1"/>
    <property type="molecule type" value="Genomic_DNA"/>
</dbReference>
<feature type="region of interest" description="Disordered" evidence="1">
    <location>
        <begin position="294"/>
        <end position="402"/>
    </location>
</feature>
<evidence type="ECO:0000256" key="1">
    <source>
        <dbReference type="SAM" id="MobiDB-lite"/>
    </source>
</evidence>
<keyword evidence="3" id="KW-1185">Reference proteome</keyword>
<accession>K0T495</accession>
<feature type="compositionally biased region" description="Basic and acidic residues" evidence="1">
    <location>
        <begin position="474"/>
        <end position="488"/>
    </location>
</feature>
<dbReference type="Proteomes" id="UP000266841">
    <property type="component" value="Unassembled WGS sequence"/>
</dbReference>
<name>K0T495_THAOC</name>
<protein>
    <submittedName>
        <fullName evidence="2">Uncharacterized protein</fullName>
    </submittedName>
</protein>
<feature type="region of interest" description="Disordered" evidence="1">
    <location>
        <begin position="416"/>
        <end position="448"/>
    </location>
</feature>
<proteinExistence type="predicted"/>
<organism evidence="2 3">
    <name type="scientific">Thalassiosira oceanica</name>
    <name type="common">Marine diatom</name>
    <dbReference type="NCBI Taxonomy" id="159749"/>
    <lineage>
        <taxon>Eukaryota</taxon>
        <taxon>Sar</taxon>
        <taxon>Stramenopiles</taxon>
        <taxon>Ochrophyta</taxon>
        <taxon>Bacillariophyta</taxon>
        <taxon>Coscinodiscophyceae</taxon>
        <taxon>Thalassiosirophycidae</taxon>
        <taxon>Thalassiosirales</taxon>
        <taxon>Thalassiosiraceae</taxon>
        <taxon>Thalassiosira</taxon>
    </lineage>
</organism>
<feature type="compositionally biased region" description="Polar residues" evidence="1">
    <location>
        <begin position="326"/>
        <end position="342"/>
    </location>
</feature>
<reference evidence="2 3" key="1">
    <citation type="journal article" date="2012" name="Genome Biol.">
        <title>Genome and low-iron response of an oceanic diatom adapted to chronic iron limitation.</title>
        <authorList>
            <person name="Lommer M."/>
            <person name="Specht M."/>
            <person name="Roy A.S."/>
            <person name="Kraemer L."/>
            <person name="Andreson R."/>
            <person name="Gutowska M.A."/>
            <person name="Wolf J."/>
            <person name="Bergner S.V."/>
            <person name="Schilhabel M.B."/>
            <person name="Klostermeier U.C."/>
            <person name="Beiko R.G."/>
            <person name="Rosenstiel P."/>
            <person name="Hippler M."/>
            <person name="Laroche J."/>
        </authorList>
    </citation>
    <scope>NUCLEOTIDE SEQUENCE [LARGE SCALE GENOMIC DNA]</scope>
    <source>
        <strain evidence="2 3">CCMP1005</strain>
    </source>
</reference>
<evidence type="ECO:0000313" key="2">
    <source>
        <dbReference type="EMBL" id="EJK71979.1"/>
    </source>
</evidence>
<sequence length="972" mass="107294">MLFMAPRPERRHGGGNGGRAFWQVLQGFAGFWQFQFFKPKLNTQQLKSHTTAAHTSPAPVIWDEEQLRTAVLAPLLVNLHRSIFCICARICRVLDASNNSANFGYPLGLDRDANHKQQIGGSCRQLARITTLRCESQVAVQSLYAFYTAYFSGVSGHCEPTTLQTELTRITDNPTTQPQNDEELPLATRRAPLPNEHRLKPPNLSQLQPGKPEIPSSDRIHQALHNGFKLHDEVDDAPVAMKTLDGGGGRRASGSAVKDFVSRRMKHIPNSISVEESTANSSSSSLDYVCEPTLNTEQTRLPPNEGCPLDSSDSSNEYRSYRSIRSAPSGSGPRTSVTSSVGSGFDGCECASGSEEDRGRGRSKRTLFKSGLIVGWPSTGHARRQPPRPRRIQSIDFDDKEDETVEELAQDIIDEISRSQKDTRKRGRRTSDDRNVSNNSLNDSFNSMNGALQGIRSSLTISKRRFSAVAADKSSSRPQDRSQRRDPFHTANSNEYDEDQVGGTRDYSGREAHQPRPQRRNSCGSRGSFHSQSTSASIPHGRRVSFKKKVDVRIMGNVVEFDQFYTQDDDTDAIEEILSSAKSTRKLIRQGPLSSHGSYNKMTGLPSPEALREGLPCPEIIVGIEHLLCRSGAEKANAAVKKRHSQALFNEQARQEDLGIVDPQAIAMVLEMYSDMSAKLAECRAILMLMMRKRIQAKSRTLQRSDTDGRAAGLACGGGTAAYNLASESFPLYCPSSCDSLCNGERHLPKIYRVIKYGRVVASIWRVPLLKAHLIDGLTKVHSTPLPSARITSENLSAIGLLILAYRWFQPCLILPLISLDCHFADHLPLAHSNSKEMKWVRNRGEARSDGELANLEPLVETSLASGEASHTFDEETAGVGWRDLKNESSIEQGCEDVEEGIEVMYLPPSRGARIKAIASAISSSKFRLPKDSINADDVSLSLAPNAKKRNKSRSVASRRPAVEKHSSNPRP</sequence>
<feature type="compositionally biased region" description="Polar residues" evidence="1">
    <location>
        <begin position="520"/>
        <end position="537"/>
    </location>
</feature>